<proteinExistence type="predicted"/>
<dbReference type="eggNOG" id="ENOG502QQCZ">
    <property type="taxonomic scope" value="Eukaryota"/>
</dbReference>
<gene>
    <name evidence="2" type="ordered locus">Os09g0349800</name>
    <name evidence="2" type="ORF">OSNPB_090349800</name>
</gene>
<reference evidence="2 3" key="3">
    <citation type="journal article" date="2013" name="Rice">
        <title>Improvement of the Oryza sativa Nipponbare reference genome using next generation sequence and optical map data.</title>
        <authorList>
            <person name="Kawahara Y."/>
            <person name="de la Bastide M."/>
            <person name="Hamilton J.P."/>
            <person name="Kanamori H."/>
            <person name="McCombie W.R."/>
            <person name="Ouyang S."/>
            <person name="Schwartz D.C."/>
            <person name="Tanaka T."/>
            <person name="Wu J."/>
            <person name="Zhou S."/>
            <person name="Childs K.L."/>
            <person name="Davidson R.M."/>
            <person name="Lin H."/>
            <person name="Quesada-Ocampo L."/>
            <person name="Vaillancourt B."/>
            <person name="Sakai H."/>
            <person name="Lee S.S."/>
            <person name="Kim J."/>
            <person name="Numa H."/>
            <person name="Itoh T."/>
            <person name="Buell C.R."/>
            <person name="Matsumoto T."/>
        </authorList>
    </citation>
    <scope>NUCLEOTIDE SEQUENCE [LARGE SCALE GENOMIC DNA]</scope>
    <source>
        <strain evidence="3">cv. Nipponbare</strain>
    </source>
</reference>
<dbReference type="Proteomes" id="UP000059680">
    <property type="component" value="Chromosome 9"/>
</dbReference>
<dbReference type="PaxDb" id="39947-A0A0P0XLE8"/>
<dbReference type="STRING" id="39947.A0A0P0XLE8"/>
<dbReference type="SUPFAM" id="SSF56112">
    <property type="entry name" value="Protein kinase-like (PK-like)"/>
    <property type="match status" value="1"/>
</dbReference>
<dbReference type="FunCoup" id="A0A0P0XLE8">
    <property type="interactions" value="1"/>
</dbReference>
<reference evidence="3" key="1">
    <citation type="journal article" date="2005" name="Nature">
        <title>The map-based sequence of the rice genome.</title>
        <authorList>
            <consortium name="International rice genome sequencing project (IRGSP)"/>
            <person name="Matsumoto T."/>
            <person name="Wu J."/>
            <person name="Kanamori H."/>
            <person name="Katayose Y."/>
            <person name="Fujisawa M."/>
            <person name="Namiki N."/>
            <person name="Mizuno H."/>
            <person name="Yamamoto K."/>
            <person name="Antonio B.A."/>
            <person name="Baba T."/>
            <person name="Sakata K."/>
            <person name="Nagamura Y."/>
            <person name="Aoki H."/>
            <person name="Arikawa K."/>
            <person name="Arita K."/>
            <person name="Bito T."/>
            <person name="Chiden Y."/>
            <person name="Fujitsuka N."/>
            <person name="Fukunaka R."/>
            <person name="Hamada M."/>
            <person name="Harada C."/>
            <person name="Hayashi A."/>
            <person name="Hijishita S."/>
            <person name="Honda M."/>
            <person name="Hosokawa S."/>
            <person name="Ichikawa Y."/>
            <person name="Idonuma A."/>
            <person name="Iijima M."/>
            <person name="Ikeda M."/>
            <person name="Ikeno M."/>
            <person name="Ito K."/>
            <person name="Ito S."/>
            <person name="Ito T."/>
            <person name="Ito Y."/>
            <person name="Ito Y."/>
            <person name="Iwabuchi A."/>
            <person name="Kamiya K."/>
            <person name="Karasawa W."/>
            <person name="Kurita K."/>
            <person name="Katagiri S."/>
            <person name="Kikuta A."/>
            <person name="Kobayashi H."/>
            <person name="Kobayashi N."/>
            <person name="Machita K."/>
            <person name="Maehara T."/>
            <person name="Masukawa M."/>
            <person name="Mizubayashi T."/>
            <person name="Mukai Y."/>
            <person name="Nagasaki H."/>
            <person name="Nagata Y."/>
            <person name="Naito S."/>
            <person name="Nakashima M."/>
            <person name="Nakama Y."/>
            <person name="Nakamichi Y."/>
            <person name="Nakamura M."/>
            <person name="Meguro A."/>
            <person name="Negishi M."/>
            <person name="Ohta I."/>
            <person name="Ohta T."/>
            <person name="Okamoto M."/>
            <person name="Ono N."/>
            <person name="Saji S."/>
            <person name="Sakaguchi M."/>
            <person name="Sakai K."/>
            <person name="Shibata M."/>
            <person name="Shimokawa T."/>
            <person name="Song J."/>
            <person name="Takazaki Y."/>
            <person name="Terasawa K."/>
            <person name="Tsugane M."/>
            <person name="Tsuji K."/>
            <person name="Ueda S."/>
            <person name="Waki K."/>
            <person name="Yamagata H."/>
            <person name="Yamamoto M."/>
            <person name="Yamamoto S."/>
            <person name="Yamane H."/>
            <person name="Yoshiki S."/>
            <person name="Yoshihara R."/>
            <person name="Yukawa K."/>
            <person name="Zhong H."/>
            <person name="Yano M."/>
            <person name="Yuan Q."/>
            <person name="Ouyang S."/>
            <person name="Liu J."/>
            <person name="Jones K.M."/>
            <person name="Gansberger K."/>
            <person name="Moffat K."/>
            <person name="Hill J."/>
            <person name="Bera J."/>
            <person name="Fadrosh D."/>
            <person name="Jin S."/>
            <person name="Johri S."/>
            <person name="Kim M."/>
            <person name="Overton L."/>
            <person name="Reardon M."/>
            <person name="Tsitrin T."/>
            <person name="Vuong H."/>
            <person name="Weaver B."/>
            <person name="Ciecko A."/>
            <person name="Tallon L."/>
            <person name="Jackson J."/>
            <person name="Pai G."/>
            <person name="Aken S.V."/>
            <person name="Utterback T."/>
            <person name="Reidmuller S."/>
            <person name="Feldblyum T."/>
            <person name="Hsiao J."/>
            <person name="Zismann V."/>
            <person name="Iobst S."/>
            <person name="de Vazeille A.R."/>
            <person name="Buell C.R."/>
            <person name="Ying K."/>
            <person name="Li Y."/>
            <person name="Lu T."/>
            <person name="Huang Y."/>
            <person name="Zhao Q."/>
            <person name="Feng Q."/>
            <person name="Zhang L."/>
            <person name="Zhu J."/>
            <person name="Weng Q."/>
            <person name="Mu J."/>
            <person name="Lu Y."/>
            <person name="Fan D."/>
            <person name="Liu Y."/>
            <person name="Guan J."/>
            <person name="Zhang Y."/>
            <person name="Yu S."/>
            <person name="Liu X."/>
            <person name="Zhang Y."/>
            <person name="Hong G."/>
            <person name="Han B."/>
            <person name="Choisne N."/>
            <person name="Demange N."/>
            <person name="Orjeda G."/>
            <person name="Samain S."/>
            <person name="Cattolico L."/>
            <person name="Pelletier E."/>
            <person name="Couloux A."/>
            <person name="Segurens B."/>
            <person name="Wincker P."/>
            <person name="D'Hont A."/>
            <person name="Scarpelli C."/>
            <person name="Weissenbach J."/>
            <person name="Salanoubat M."/>
            <person name="Quetier F."/>
            <person name="Yu Y."/>
            <person name="Kim H.R."/>
            <person name="Rambo T."/>
            <person name="Currie J."/>
            <person name="Collura K."/>
            <person name="Luo M."/>
            <person name="Yang T."/>
            <person name="Ammiraju J.S.S."/>
            <person name="Engler F."/>
            <person name="Soderlund C."/>
            <person name="Wing R.A."/>
            <person name="Palmer L.E."/>
            <person name="de la Bastide M."/>
            <person name="Spiegel L."/>
            <person name="Nascimento L."/>
            <person name="Zutavern T."/>
            <person name="O'Shaughnessy A."/>
            <person name="Dike S."/>
            <person name="Dedhia N."/>
            <person name="Preston R."/>
            <person name="Balija V."/>
            <person name="McCombie W.R."/>
            <person name="Chow T."/>
            <person name="Chen H."/>
            <person name="Chung M."/>
            <person name="Chen C."/>
            <person name="Shaw J."/>
            <person name="Wu H."/>
            <person name="Hsiao K."/>
            <person name="Chao Y."/>
            <person name="Chu M."/>
            <person name="Cheng C."/>
            <person name="Hour A."/>
            <person name="Lee P."/>
            <person name="Lin S."/>
            <person name="Lin Y."/>
            <person name="Liou J."/>
            <person name="Liu S."/>
            <person name="Hsing Y."/>
            <person name="Raghuvanshi S."/>
            <person name="Mohanty A."/>
            <person name="Bharti A.K."/>
            <person name="Gaur A."/>
            <person name="Gupta V."/>
            <person name="Kumar D."/>
            <person name="Ravi V."/>
            <person name="Vij S."/>
            <person name="Kapur A."/>
            <person name="Khurana P."/>
            <person name="Khurana P."/>
            <person name="Khurana J.P."/>
            <person name="Tyagi A.K."/>
            <person name="Gaikwad K."/>
            <person name="Singh A."/>
            <person name="Dalal V."/>
            <person name="Srivastava S."/>
            <person name="Dixit A."/>
            <person name="Pal A.K."/>
            <person name="Ghazi I.A."/>
            <person name="Yadav M."/>
            <person name="Pandit A."/>
            <person name="Bhargava A."/>
            <person name="Sureshbabu K."/>
            <person name="Batra K."/>
            <person name="Sharma T.R."/>
            <person name="Mohapatra T."/>
            <person name="Singh N.K."/>
            <person name="Messing J."/>
            <person name="Nelson A.B."/>
            <person name="Fuks G."/>
            <person name="Kavchok S."/>
            <person name="Keizer G."/>
            <person name="Linton E."/>
            <person name="Llaca V."/>
            <person name="Song R."/>
            <person name="Tanyolac B."/>
            <person name="Young S."/>
            <person name="Ho-Il K."/>
            <person name="Hahn J.H."/>
            <person name="Sangsakoo G."/>
            <person name="Vanavichit A."/>
            <person name="de Mattos Luiz.A.T."/>
            <person name="Zimmer P.D."/>
            <person name="Malone G."/>
            <person name="Dellagostin O."/>
            <person name="de Oliveira A.C."/>
            <person name="Bevan M."/>
            <person name="Bancroft I."/>
            <person name="Minx P."/>
            <person name="Cordum H."/>
            <person name="Wilson R."/>
            <person name="Cheng Z."/>
            <person name="Jin W."/>
            <person name="Jiang J."/>
            <person name="Leong S.A."/>
            <person name="Iwama H."/>
            <person name="Gojobori T."/>
            <person name="Itoh T."/>
            <person name="Niimura Y."/>
            <person name="Fujii Y."/>
            <person name="Habara T."/>
            <person name="Sakai H."/>
            <person name="Sato Y."/>
            <person name="Wilson G."/>
            <person name="Kumar K."/>
            <person name="McCouch S."/>
            <person name="Juretic N."/>
            <person name="Hoen D."/>
            <person name="Wright S."/>
            <person name="Bruskiewich R."/>
            <person name="Bureau T."/>
            <person name="Miyao A."/>
            <person name="Hirochika H."/>
            <person name="Nishikawa T."/>
            <person name="Kadowaki K."/>
            <person name="Sugiura M."/>
            <person name="Burr B."/>
            <person name="Sasaki T."/>
        </authorList>
    </citation>
    <scope>NUCLEOTIDE SEQUENCE [LARGE SCALE GENOMIC DNA]</scope>
    <source>
        <strain evidence="3">cv. Nipponbare</strain>
    </source>
</reference>
<dbReference type="PANTHER" id="PTHR45631">
    <property type="entry name" value="OS07G0107800 PROTEIN-RELATED"/>
    <property type="match status" value="1"/>
</dbReference>
<dbReference type="AlphaFoldDB" id="A0A0P0XLE8"/>
<dbReference type="EMBL" id="AP014965">
    <property type="protein sequence ID" value="BAT07635.1"/>
    <property type="molecule type" value="Genomic_DNA"/>
</dbReference>
<evidence type="ECO:0000256" key="1">
    <source>
        <dbReference type="SAM" id="Phobius"/>
    </source>
</evidence>
<reference evidence="2 3" key="2">
    <citation type="journal article" date="2013" name="Plant Cell Physiol.">
        <title>Rice Annotation Project Database (RAP-DB): an integrative and interactive database for rice genomics.</title>
        <authorList>
            <person name="Sakai H."/>
            <person name="Lee S.S."/>
            <person name="Tanaka T."/>
            <person name="Numa H."/>
            <person name="Kim J."/>
            <person name="Kawahara Y."/>
            <person name="Wakimoto H."/>
            <person name="Yang C.C."/>
            <person name="Iwamoto M."/>
            <person name="Abe T."/>
            <person name="Yamada Y."/>
            <person name="Muto A."/>
            <person name="Inokuchi H."/>
            <person name="Ikemura T."/>
            <person name="Matsumoto T."/>
            <person name="Sasaki T."/>
            <person name="Itoh T."/>
        </authorList>
    </citation>
    <scope>NUCLEOTIDE SEQUENCE [LARGE SCALE GENOMIC DNA]</scope>
    <source>
        <strain evidence="3">cv. Nipponbare</strain>
    </source>
</reference>
<accession>A0A0P0XLE8</accession>
<dbReference type="Gene3D" id="1.10.510.10">
    <property type="entry name" value="Transferase(Phosphotransferase) domain 1"/>
    <property type="match status" value="1"/>
</dbReference>
<sequence length="149" mass="16612">LVCAAYSYILVILYNIILNHLALSLCLSIWAIFWHYITDRLTDSSDVDSFGVVLLEVTIGELPIIPGNGHIIQHMMQIVTGNITSVADERLGGSYIFNSMWKVLDAMMMCITDIASQRLMMSAVVLQLKENHELEEAHGDGLLGKCSKR</sequence>
<dbReference type="SMR" id="A0A0P0XLE8"/>
<protein>
    <submittedName>
        <fullName evidence="2">Os09g0349800 protein</fullName>
    </submittedName>
</protein>
<evidence type="ECO:0000313" key="2">
    <source>
        <dbReference type="EMBL" id="BAT07635.1"/>
    </source>
</evidence>
<keyword evidence="1" id="KW-1133">Transmembrane helix</keyword>
<dbReference type="Gramene" id="Os09t0349800-00">
    <property type="protein sequence ID" value="Os09t0349800-00"/>
    <property type="gene ID" value="Os09g0349800"/>
</dbReference>
<name>A0A0P0XLE8_ORYSJ</name>
<dbReference type="InParanoid" id="A0A0P0XLE8"/>
<feature type="non-terminal residue" evidence="2">
    <location>
        <position position="1"/>
    </location>
</feature>
<dbReference type="InterPro" id="IPR011009">
    <property type="entry name" value="Kinase-like_dom_sf"/>
</dbReference>
<dbReference type="OMA" id="WAIFWHY"/>
<evidence type="ECO:0000313" key="3">
    <source>
        <dbReference type="Proteomes" id="UP000059680"/>
    </source>
</evidence>
<keyword evidence="3" id="KW-1185">Reference proteome</keyword>
<dbReference type="PANTHER" id="PTHR45631:SF6">
    <property type="entry name" value="OS09G0352000 PROTEIN"/>
    <property type="match status" value="1"/>
</dbReference>
<organism evidence="2 3">
    <name type="scientific">Oryza sativa subsp. japonica</name>
    <name type="common">Rice</name>
    <dbReference type="NCBI Taxonomy" id="39947"/>
    <lineage>
        <taxon>Eukaryota</taxon>
        <taxon>Viridiplantae</taxon>
        <taxon>Streptophyta</taxon>
        <taxon>Embryophyta</taxon>
        <taxon>Tracheophyta</taxon>
        <taxon>Spermatophyta</taxon>
        <taxon>Magnoliopsida</taxon>
        <taxon>Liliopsida</taxon>
        <taxon>Poales</taxon>
        <taxon>Poaceae</taxon>
        <taxon>BOP clade</taxon>
        <taxon>Oryzoideae</taxon>
        <taxon>Oryzeae</taxon>
        <taxon>Oryzinae</taxon>
        <taxon>Oryza</taxon>
        <taxon>Oryza sativa</taxon>
    </lineage>
</organism>
<keyword evidence="1" id="KW-0812">Transmembrane</keyword>
<keyword evidence="1" id="KW-0472">Membrane</keyword>
<feature type="transmembrane region" description="Helical" evidence="1">
    <location>
        <begin position="6"/>
        <end position="33"/>
    </location>
</feature>